<dbReference type="STRING" id="1888891.DSOL_3001"/>
<organism evidence="3 4">
    <name type="scientific">Desulfosporosinus metallidurans</name>
    <dbReference type="NCBI Taxonomy" id="1888891"/>
    <lineage>
        <taxon>Bacteria</taxon>
        <taxon>Bacillati</taxon>
        <taxon>Bacillota</taxon>
        <taxon>Clostridia</taxon>
        <taxon>Eubacteriales</taxon>
        <taxon>Desulfitobacteriaceae</taxon>
        <taxon>Desulfosporosinus</taxon>
    </lineage>
</organism>
<dbReference type="InterPro" id="IPR051918">
    <property type="entry name" value="STPP_CPPED1"/>
</dbReference>
<evidence type="ECO:0000259" key="2">
    <source>
        <dbReference type="Pfam" id="PF00149"/>
    </source>
</evidence>
<keyword evidence="1" id="KW-0812">Transmembrane</keyword>
<dbReference type="AlphaFoldDB" id="A0A1Q8QTI5"/>
<keyword evidence="4" id="KW-1185">Reference proteome</keyword>
<dbReference type="EMBL" id="MLBF01000023">
    <property type="protein sequence ID" value="OLN30659.1"/>
    <property type="molecule type" value="Genomic_DNA"/>
</dbReference>
<keyword evidence="1" id="KW-0472">Membrane</keyword>
<feature type="domain" description="Calcineurin-like phosphoesterase" evidence="2">
    <location>
        <begin position="155"/>
        <end position="358"/>
    </location>
</feature>
<dbReference type="PANTHER" id="PTHR43143:SF1">
    <property type="entry name" value="SERINE_THREONINE-PROTEIN PHOSPHATASE CPPED1"/>
    <property type="match status" value="1"/>
</dbReference>
<evidence type="ECO:0000313" key="4">
    <source>
        <dbReference type="Proteomes" id="UP000186102"/>
    </source>
</evidence>
<protein>
    <submittedName>
        <fullName evidence="3">Metallophosphoesterase</fullName>
    </submittedName>
</protein>
<dbReference type="GO" id="GO:0016787">
    <property type="term" value="F:hydrolase activity"/>
    <property type="evidence" value="ECO:0007669"/>
    <property type="project" value="InterPro"/>
</dbReference>
<dbReference type="PANTHER" id="PTHR43143">
    <property type="entry name" value="METALLOPHOSPHOESTERASE, CALCINEURIN SUPERFAMILY"/>
    <property type="match status" value="1"/>
</dbReference>
<evidence type="ECO:0000256" key="1">
    <source>
        <dbReference type="SAM" id="Phobius"/>
    </source>
</evidence>
<dbReference type="Proteomes" id="UP000186102">
    <property type="component" value="Unassembled WGS sequence"/>
</dbReference>
<proteinExistence type="predicted"/>
<dbReference type="OrthoDB" id="9809781at2"/>
<dbReference type="InterPro" id="IPR004843">
    <property type="entry name" value="Calcineurin-like_PHP"/>
</dbReference>
<dbReference type="Pfam" id="PF00149">
    <property type="entry name" value="Metallophos"/>
    <property type="match status" value="1"/>
</dbReference>
<name>A0A1Q8QTI5_9FIRM</name>
<keyword evidence="1" id="KW-1133">Transmembrane helix</keyword>
<accession>A0A1Q8QTI5</accession>
<sequence length="486" mass="55356">MRKKGLVLILLVVGLLVTSAFILHSYKNFKIQQGFVPLPLSFDPYTSISSYDLNGNTVSIQGGFAKGKIAENSNQESLLLHSLSPTPVITLKSTTEKSYRLRLENISPSKITTSDGIANLKVIDPHTISFTVDLKANQIKAIQFTLKPSENPEVVMLGDNRNGYGTFAQIISQVNGINPAFVVDNGDLVYGGEPNRYRLFYETVSKLQVPLYTTLGNHDIRENGRKIYTELFGPPYYSFDYLNNHFIFLDSSRGWTEKTAIPEEEYKWLEADLQKAQGKRIFVVSHIPPTDPRANLTPNTYPELAQSQKNSLLQNEMNKLSGTSNIDHAFHDKQEAARFENLMTKYKVDTVFLSHIHSFFSFVKNNVRYIITGGAGAELLTEGSYYHYIRVHITNWENYLEIVQLPSPPNQIVDRYLAAGQMFASSIYKEYTTLVLAIAVFLALIIGWILWIFRQGWWSYLKRLGLWFYEVAKLSILKYKEIVRKS</sequence>
<reference evidence="3 4" key="1">
    <citation type="submission" date="2016-09" db="EMBL/GenBank/DDBJ databases">
        <title>Complete genome of Desulfosporosinus sp. OL.</title>
        <authorList>
            <person name="Mardanov A."/>
            <person name="Beletsky A."/>
            <person name="Panova A."/>
            <person name="Karnachuk O."/>
            <person name="Ravin N."/>
        </authorList>
    </citation>
    <scope>NUCLEOTIDE SEQUENCE [LARGE SCALE GENOMIC DNA]</scope>
    <source>
        <strain evidence="3 4">OL</strain>
    </source>
</reference>
<dbReference type="Gene3D" id="3.60.21.10">
    <property type="match status" value="1"/>
</dbReference>
<comment type="caution">
    <text evidence="3">The sequence shown here is derived from an EMBL/GenBank/DDBJ whole genome shotgun (WGS) entry which is preliminary data.</text>
</comment>
<dbReference type="SUPFAM" id="SSF56300">
    <property type="entry name" value="Metallo-dependent phosphatases"/>
    <property type="match status" value="1"/>
</dbReference>
<evidence type="ECO:0000313" key="3">
    <source>
        <dbReference type="EMBL" id="OLN30659.1"/>
    </source>
</evidence>
<dbReference type="InterPro" id="IPR029052">
    <property type="entry name" value="Metallo-depent_PP-like"/>
</dbReference>
<gene>
    <name evidence="3" type="ORF">DSOL_3001</name>
</gene>
<dbReference type="RefSeq" id="WP_075365536.1">
    <property type="nucleotide sequence ID" value="NZ_MLBF01000023.1"/>
</dbReference>
<feature type="transmembrane region" description="Helical" evidence="1">
    <location>
        <begin position="431"/>
        <end position="453"/>
    </location>
</feature>